<protein>
    <submittedName>
        <fullName evidence="3">Fumarylacetoacetate hydrolase family protein</fullName>
    </submittedName>
</protein>
<reference evidence="3" key="1">
    <citation type="submission" date="2020-05" db="EMBL/GenBank/DDBJ databases">
        <title>Fertoebacter nigrum gen. nov., sp. nov., a new member of the family Rhodobacteraceae.</title>
        <authorList>
            <person name="Szuroczki S."/>
            <person name="Abbaszade G."/>
            <person name="Buni D."/>
            <person name="Schumann P."/>
            <person name="Toth E."/>
        </authorList>
    </citation>
    <scope>NUCLEOTIDE SEQUENCE</scope>
    <source>
        <strain evidence="3">RG-N-1a</strain>
    </source>
</reference>
<dbReference type="SUPFAM" id="SSF56529">
    <property type="entry name" value="FAH"/>
    <property type="match status" value="1"/>
</dbReference>
<dbReference type="AlphaFoldDB" id="A0A8X8H2M6"/>
<dbReference type="EMBL" id="WHUT02000011">
    <property type="protein sequence ID" value="NUB45985.1"/>
    <property type="molecule type" value="Genomic_DNA"/>
</dbReference>
<comment type="caution">
    <text evidence="3">The sequence shown here is derived from an EMBL/GenBank/DDBJ whole genome shotgun (WGS) entry which is preliminary data.</text>
</comment>
<accession>A0A8X8H2M6</accession>
<dbReference type="InterPro" id="IPR011234">
    <property type="entry name" value="Fumarylacetoacetase-like_C"/>
</dbReference>
<dbReference type="PANTHER" id="PTHR11820:SF90">
    <property type="entry name" value="FLUTATHIONE S-TRANSFERASE"/>
    <property type="match status" value="1"/>
</dbReference>
<dbReference type="Gene3D" id="3.90.850.10">
    <property type="entry name" value="Fumarylacetoacetase-like, C-terminal domain"/>
    <property type="match status" value="1"/>
</dbReference>
<feature type="domain" description="Fumarylacetoacetase-like C-terminal" evidence="2">
    <location>
        <begin position="28"/>
        <end position="228"/>
    </location>
</feature>
<dbReference type="RefSeq" id="WP_152828100.1">
    <property type="nucleotide sequence ID" value="NZ_WHUT02000011.1"/>
</dbReference>
<evidence type="ECO:0000313" key="3">
    <source>
        <dbReference type="EMBL" id="NUB45985.1"/>
    </source>
</evidence>
<evidence type="ECO:0000256" key="1">
    <source>
        <dbReference type="ARBA" id="ARBA00022723"/>
    </source>
</evidence>
<dbReference type="PANTHER" id="PTHR11820">
    <property type="entry name" value="ACYLPYRUVASE"/>
    <property type="match status" value="1"/>
</dbReference>
<gene>
    <name evidence="3" type="ORF">GEU84_016425</name>
</gene>
<keyword evidence="1" id="KW-0479">Metal-binding</keyword>
<name>A0A8X8H2M6_9RHOB</name>
<dbReference type="InterPro" id="IPR036663">
    <property type="entry name" value="Fumarylacetoacetase_C_sf"/>
</dbReference>
<organism evidence="3 4">
    <name type="scientific">Fertoeibacter niger</name>
    <dbReference type="NCBI Taxonomy" id="2656921"/>
    <lineage>
        <taxon>Bacteria</taxon>
        <taxon>Pseudomonadati</taxon>
        <taxon>Pseudomonadota</taxon>
        <taxon>Alphaproteobacteria</taxon>
        <taxon>Rhodobacterales</taxon>
        <taxon>Paracoccaceae</taxon>
        <taxon>Fertoeibacter</taxon>
    </lineage>
</organism>
<dbReference type="GO" id="GO:0046872">
    <property type="term" value="F:metal ion binding"/>
    <property type="evidence" value="ECO:0007669"/>
    <property type="project" value="UniProtKB-KW"/>
</dbReference>
<sequence length="228" mass="24301">MTAYVFPPPAPPSAPVAGADTRFPLRRVYCIGRNYAAHAIEMGHDPDREPPFFFQKNPDNLDFSGGFPYPAETADVHHEVELAVALGAGGRNISETDALAHVWGYAVALDMTRRDLQAAAKAAGRPWEIGKAFEHSAPMGQLHPVTAVGHPAQGAIRLTVNGVIRQSGDLNQMIWKLPEIIAHLSRFFVLAAGDVILTGTPSGVGPVQRGDVMEAAIDGLAPLTVTVV</sequence>
<dbReference type="GO" id="GO:0018773">
    <property type="term" value="F:acetylpyruvate hydrolase activity"/>
    <property type="evidence" value="ECO:0007669"/>
    <property type="project" value="TreeGrafter"/>
</dbReference>
<keyword evidence="4" id="KW-1185">Reference proteome</keyword>
<evidence type="ECO:0000313" key="4">
    <source>
        <dbReference type="Proteomes" id="UP000484076"/>
    </source>
</evidence>
<dbReference type="Pfam" id="PF01557">
    <property type="entry name" value="FAA_hydrolase"/>
    <property type="match status" value="1"/>
</dbReference>
<dbReference type="Proteomes" id="UP000484076">
    <property type="component" value="Unassembled WGS sequence"/>
</dbReference>
<proteinExistence type="predicted"/>
<evidence type="ECO:0000259" key="2">
    <source>
        <dbReference type="Pfam" id="PF01557"/>
    </source>
</evidence>
<keyword evidence="3" id="KW-0378">Hydrolase</keyword>